<keyword evidence="4 8" id="KW-0256">Endoplasmic reticulum</keyword>
<evidence type="ECO:0000256" key="7">
    <source>
        <dbReference type="ARBA" id="ARBA00023180"/>
    </source>
</evidence>
<dbReference type="PANTHER" id="PTHR14463">
    <property type="entry name" value="LIPASE MATURATION FACTOR"/>
    <property type="match status" value="1"/>
</dbReference>
<feature type="transmembrane region" description="Helical" evidence="8">
    <location>
        <begin position="139"/>
        <end position="162"/>
    </location>
</feature>
<feature type="transmembrane region" description="Helical" evidence="8">
    <location>
        <begin position="549"/>
        <end position="567"/>
    </location>
</feature>
<organism evidence="11 12">
    <name type="scientific">Trichostrongylus colubriformis</name>
    <name type="common">Black scour worm</name>
    <dbReference type="NCBI Taxonomy" id="6319"/>
    <lineage>
        <taxon>Eukaryota</taxon>
        <taxon>Metazoa</taxon>
        <taxon>Ecdysozoa</taxon>
        <taxon>Nematoda</taxon>
        <taxon>Chromadorea</taxon>
        <taxon>Rhabditida</taxon>
        <taxon>Rhabditina</taxon>
        <taxon>Rhabditomorpha</taxon>
        <taxon>Strongyloidea</taxon>
        <taxon>Trichostrongylidae</taxon>
        <taxon>Trichostrongylus</taxon>
    </lineage>
</organism>
<dbReference type="InterPro" id="IPR057434">
    <property type="entry name" value="LMF1/2_N"/>
</dbReference>
<dbReference type="AlphaFoldDB" id="A0AAN8IDL7"/>
<keyword evidence="7" id="KW-0325">Glycoprotein</keyword>
<keyword evidence="5 8" id="KW-1133">Transmembrane helix</keyword>
<feature type="transmembrane region" description="Helical" evidence="8">
    <location>
        <begin position="80"/>
        <end position="97"/>
    </location>
</feature>
<dbReference type="PANTHER" id="PTHR14463:SF5">
    <property type="entry name" value="LIPASE MATURATION FACTOR 2"/>
    <property type="match status" value="1"/>
</dbReference>
<evidence type="ECO:0000259" key="9">
    <source>
        <dbReference type="Pfam" id="PF06762"/>
    </source>
</evidence>
<accession>A0AAN8IDL7</accession>
<keyword evidence="6 8" id="KW-0472">Membrane</keyword>
<comment type="subcellular location">
    <subcellularLocation>
        <location evidence="1 8">Endoplasmic reticulum membrane</location>
        <topology evidence="1 8">Multi-pass membrane protein</topology>
    </subcellularLocation>
</comment>
<dbReference type="InterPro" id="IPR057433">
    <property type="entry name" value="LMF1/2_C"/>
</dbReference>
<evidence type="ECO:0000313" key="12">
    <source>
        <dbReference type="Proteomes" id="UP001331761"/>
    </source>
</evidence>
<evidence type="ECO:0000313" key="11">
    <source>
        <dbReference type="EMBL" id="KAK5969316.1"/>
    </source>
</evidence>
<evidence type="ECO:0000256" key="1">
    <source>
        <dbReference type="ARBA" id="ARBA00004477"/>
    </source>
</evidence>
<gene>
    <name evidence="11" type="ORF">GCK32_001471</name>
</gene>
<feature type="transmembrane region" description="Helical" evidence="8">
    <location>
        <begin position="317"/>
        <end position="340"/>
    </location>
</feature>
<dbReference type="Pfam" id="PF25179">
    <property type="entry name" value="LMF1_C"/>
    <property type="match status" value="1"/>
</dbReference>
<keyword evidence="12" id="KW-1185">Reference proteome</keyword>
<dbReference type="GO" id="GO:0051604">
    <property type="term" value="P:protein maturation"/>
    <property type="evidence" value="ECO:0007669"/>
    <property type="project" value="InterPro"/>
</dbReference>
<feature type="domain" description="Lipase maturation factor 1/2 C-terminal" evidence="10">
    <location>
        <begin position="365"/>
        <end position="500"/>
    </location>
</feature>
<dbReference type="GO" id="GO:0005789">
    <property type="term" value="C:endoplasmic reticulum membrane"/>
    <property type="evidence" value="ECO:0007669"/>
    <property type="project" value="UniProtKB-SubCell"/>
</dbReference>
<keyword evidence="3 8" id="KW-0812">Transmembrane</keyword>
<evidence type="ECO:0000256" key="8">
    <source>
        <dbReference type="RuleBase" id="RU361229"/>
    </source>
</evidence>
<feature type="domain" description="Lipase maturation factor 1/2 N-terminal" evidence="9">
    <location>
        <begin position="126"/>
        <end position="302"/>
    </location>
</feature>
<evidence type="ECO:0000256" key="3">
    <source>
        <dbReference type="ARBA" id="ARBA00022692"/>
    </source>
</evidence>
<dbReference type="InterPro" id="IPR009613">
    <property type="entry name" value="LMF"/>
</dbReference>
<dbReference type="EMBL" id="WIXE01020302">
    <property type="protein sequence ID" value="KAK5969316.1"/>
    <property type="molecule type" value="Genomic_DNA"/>
</dbReference>
<evidence type="ECO:0000256" key="2">
    <source>
        <dbReference type="ARBA" id="ARBA00005512"/>
    </source>
</evidence>
<sequence>MLPSFWSGDLLTLKHVLLCSQSLVYLIAFSSLYWQIPGLYGEKGLLPVATKLDSNDYVWQSSFPVLLSLHRYLNLVPSRAFQLLCLIGIVLSFVTACSRRSRNAISYFLLYLLYLNAQRVGGIFLWYQWDTLLLESGFLMAFLAAFSDSALDSIAVFLINWLMCRLMFASGVVKLQSGCPAWWGLTEMEVWYKTRQNHPFSVGHPLRVSMYPHSYCVVFPSYAGMVQKAVYFINILYRDIPSTCLSVAFIIVEEVRVLSTGNLPVIDLFSVLLMVLIMLTGNYNFFNFSIIVISLPMLENGMISYWMSDSSNSSRKLFHGAFAVALAVPLFSVSIVPFTVIDKGIYDKIPEALKNVYYQIDPYQIANSYGLFRTMTGLNGRPEVIVEGAVDHEGPWKEFQFYSKPGNVSEAPVFVLPHQPRLDWQMWFAALGSYRYNPFFLSLVHHLMEATPEVLRLMSKTQPFKETPRFIRAKLYHYRYTPFSEKVDWWTRDLQYEYMPVFPRNDETLVNYLKKTGMLLTKNYRSTGILDGYLSKLHAIVYAMDQARFVWGVLFASIVVIVSNLLLNSFHYFPIARS</sequence>
<comment type="function">
    <text evidence="8">Involved in the maturation of specific proteins in the endoplasmic reticulum.</text>
</comment>
<reference evidence="11 12" key="1">
    <citation type="submission" date="2019-10" db="EMBL/GenBank/DDBJ databases">
        <title>Assembly and Annotation for the nematode Trichostrongylus colubriformis.</title>
        <authorList>
            <person name="Martin J."/>
        </authorList>
    </citation>
    <scope>NUCLEOTIDE SEQUENCE [LARGE SCALE GENOMIC DNA]</scope>
    <source>
        <strain evidence="11">G859</strain>
        <tissue evidence="11">Whole worm</tissue>
    </source>
</reference>
<evidence type="ECO:0000256" key="5">
    <source>
        <dbReference type="ARBA" id="ARBA00022989"/>
    </source>
</evidence>
<dbReference type="Proteomes" id="UP001331761">
    <property type="component" value="Unassembled WGS sequence"/>
</dbReference>
<comment type="caution">
    <text evidence="11">The sequence shown here is derived from an EMBL/GenBank/DDBJ whole genome shotgun (WGS) entry which is preliminary data.</text>
</comment>
<comment type="similarity">
    <text evidence="2 8">Belongs to the lipase maturation factor family.</text>
</comment>
<name>A0AAN8IDL7_TRICO</name>
<dbReference type="Pfam" id="PF06762">
    <property type="entry name" value="LMF1"/>
    <property type="match status" value="1"/>
</dbReference>
<evidence type="ECO:0000256" key="6">
    <source>
        <dbReference type="ARBA" id="ARBA00023136"/>
    </source>
</evidence>
<feature type="transmembrane region" description="Helical" evidence="8">
    <location>
        <begin position="261"/>
        <end position="279"/>
    </location>
</feature>
<proteinExistence type="inferred from homology"/>
<feature type="transmembrane region" description="Helical" evidence="8">
    <location>
        <begin position="104"/>
        <end position="127"/>
    </location>
</feature>
<protein>
    <recommendedName>
        <fullName evidence="8">Lipase maturation factor</fullName>
    </recommendedName>
</protein>
<evidence type="ECO:0000256" key="4">
    <source>
        <dbReference type="ARBA" id="ARBA00022824"/>
    </source>
</evidence>
<feature type="transmembrane region" description="Helical" evidence="8">
    <location>
        <begin position="285"/>
        <end position="305"/>
    </location>
</feature>
<evidence type="ECO:0000259" key="10">
    <source>
        <dbReference type="Pfam" id="PF25179"/>
    </source>
</evidence>